<dbReference type="GO" id="GO:0008641">
    <property type="term" value="F:ubiquitin-like modifier activating enzyme activity"/>
    <property type="evidence" value="ECO:0007669"/>
    <property type="project" value="InterPro"/>
</dbReference>
<evidence type="ECO:0000313" key="3">
    <source>
        <dbReference type="EMBL" id="BBO72458.1"/>
    </source>
</evidence>
<dbReference type="InterPro" id="IPR000594">
    <property type="entry name" value="ThiF_NAD_FAD-bd"/>
</dbReference>
<dbReference type="OrthoDB" id="9804286at2"/>
<sequence>MPDSLNEHIEALARAGTLSNGTPCRVIGAAVVKRLAEETGLSGRRVEMAALRQKILPDRYLRNRKLLSETDQISLLGAAVCIVGLGGLGGLVTETLARMGVGRMTLIDGDTFESHNLNRQLLSSTDGIGTAKAVAAAERVQTINPGIEVSARSVYLTRENALELVESCHIAVDCLDDIRSRFILEAATKHAGIPMVSAAVAGISGHVTTIFPDDRGLENIYGPEDRLTVVKGAETHLGCLAPGVNLIASLECVEVLKVLLGRDNTLKNRLLVVDLSDYTIETLQFS</sequence>
<keyword evidence="1" id="KW-0812">Transmembrane</keyword>
<dbReference type="InterPro" id="IPR035985">
    <property type="entry name" value="Ubiquitin-activating_enz"/>
</dbReference>
<accession>A0A5K7YUW9</accession>
<dbReference type="GO" id="GO:0061504">
    <property type="term" value="P:cyclic threonylcarbamoyladenosine biosynthetic process"/>
    <property type="evidence" value="ECO:0007669"/>
    <property type="project" value="TreeGrafter"/>
</dbReference>
<evidence type="ECO:0000313" key="4">
    <source>
        <dbReference type="Proteomes" id="UP000427906"/>
    </source>
</evidence>
<feature type="transmembrane region" description="Helical" evidence="1">
    <location>
        <begin position="73"/>
        <end position="93"/>
    </location>
</feature>
<dbReference type="KEGG" id="dalk:DSCA_63880"/>
<organism evidence="3 4">
    <name type="scientific">Desulfosarcina alkanivorans</name>
    <dbReference type="NCBI Taxonomy" id="571177"/>
    <lineage>
        <taxon>Bacteria</taxon>
        <taxon>Pseudomonadati</taxon>
        <taxon>Thermodesulfobacteriota</taxon>
        <taxon>Desulfobacteria</taxon>
        <taxon>Desulfobacterales</taxon>
        <taxon>Desulfosarcinaceae</taxon>
        <taxon>Desulfosarcina</taxon>
    </lineage>
</organism>
<keyword evidence="1" id="KW-1133">Transmembrane helix</keyword>
<dbReference type="SUPFAM" id="SSF69572">
    <property type="entry name" value="Activating enzymes of the ubiquitin-like proteins"/>
    <property type="match status" value="1"/>
</dbReference>
<dbReference type="Proteomes" id="UP000427906">
    <property type="component" value="Chromosome"/>
</dbReference>
<reference evidence="3 4" key="1">
    <citation type="submission" date="2019-11" db="EMBL/GenBank/DDBJ databases">
        <title>Comparative genomics of hydrocarbon-degrading Desulfosarcina strains.</title>
        <authorList>
            <person name="Watanabe M."/>
            <person name="Kojima H."/>
            <person name="Fukui M."/>
        </authorList>
    </citation>
    <scope>NUCLEOTIDE SEQUENCE [LARGE SCALE GENOMIC DNA]</scope>
    <source>
        <strain evidence="3 4">PL12</strain>
    </source>
</reference>
<dbReference type="GO" id="GO:0061503">
    <property type="term" value="F:tRNA threonylcarbamoyladenosine dehydratase"/>
    <property type="evidence" value="ECO:0007669"/>
    <property type="project" value="TreeGrafter"/>
</dbReference>
<keyword evidence="1" id="KW-0472">Membrane</keyword>
<evidence type="ECO:0000259" key="2">
    <source>
        <dbReference type="Pfam" id="PF00899"/>
    </source>
</evidence>
<dbReference type="PANTHER" id="PTHR43267">
    <property type="entry name" value="TRNA THREONYLCARBAMOYLADENOSINE DEHYDRATASE"/>
    <property type="match status" value="1"/>
</dbReference>
<dbReference type="InterPro" id="IPR045886">
    <property type="entry name" value="ThiF/MoeB/HesA"/>
</dbReference>
<proteinExistence type="predicted"/>
<dbReference type="Gene3D" id="3.40.50.720">
    <property type="entry name" value="NAD(P)-binding Rossmann-like Domain"/>
    <property type="match status" value="1"/>
</dbReference>
<dbReference type="PANTHER" id="PTHR43267:SF1">
    <property type="entry name" value="TRNA THREONYLCARBAMOYLADENOSINE DEHYDRATASE"/>
    <property type="match status" value="1"/>
</dbReference>
<gene>
    <name evidence="3" type="ORF">DSCA_63880</name>
</gene>
<dbReference type="EMBL" id="AP021874">
    <property type="protein sequence ID" value="BBO72458.1"/>
    <property type="molecule type" value="Genomic_DNA"/>
</dbReference>
<dbReference type="Pfam" id="PF00899">
    <property type="entry name" value="ThiF"/>
    <property type="match status" value="1"/>
</dbReference>
<feature type="domain" description="THIF-type NAD/FAD binding fold" evidence="2">
    <location>
        <begin position="61"/>
        <end position="284"/>
    </location>
</feature>
<dbReference type="RefSeq" id="WP_155320153.1">
    <property type="nucleotide sequence ID" value="NZ_AP021874.1"/>
</dbReference>
<protein>
    <submittedName>
        <fullName evidence="3">Thiazole biosynthesis protein ThiF</fullName>
    </submittedName>
</protein>
<keyword evidence="4" id="KW-1185">Reference proteome</keyword>
<dbReference type="CDD" id="cd00757">
    <property type="entry name" value="ThiF_MoeB_HesA_family"/>
    <property type="match status" value="1"/>
</dbReference>
<dbReference type="AlphaFoldDB" id="A0A5K7YUW9"/>
<evidence type="ECO:0000256" key="1">
    <source>
        <dbReference type="SAM" id="Phobius"/>
    </source>
</evidence>
<name>A0A5K7YUW9_9BACT</name>